<dbReference type="RefSeq" id="WP_305976533.1">
    <property type="nucleotide sequence ID" value="NZ_JAPJDZ010000038.1"/>
</dbReference>
<evidence type="ECO:0000259" key="2">
    <source>
        <dbReference type="Pfam" id="PF01522"/>
    </source>
</evidence>
<feature type="chain" id="PRO_5047414088" evidence="1">
    <location>
        <begin position="21"/>
        <end position="259"/>
    </location>
</feature>
<name>A0ABT9I160_9GAMM</name>
<reference evidence="3 4" key="1">
    <citation type="submission" date="2022-11" db="EMBL/GenBank/DDBJ databases">
        <title>Viruses from the air-sea interface of a natural surface slick.</title>
        <authorList>
            <person name="Rahlff J."/>
            <person name="Holmfeldt K."/>
        </authorList>
    </citation>
    <scope>NUCLEOTIDE SEQUENCE [LARGE SCALE GENOMIC DNA]</scope>
    <source>
        <strain evidence="3 4">SMS4</strain>
    </source>
</reference>
<proteinExistence type="predicted"/>
<dbReference type="Pfam" id="PF01522">
    <property type="entry name" value="Polysacc_deac_1"/>
    <property type="match status" value="1"/>
</dbReference>
<keyword evidence="1" id="KW-0732">Signal</keyword>
<comment type="caution">
    <text evidence="3">The sequence shown here is derived from an EMBL/GenBank/DDBJ whole genome shotgun (WGS) entry which is preliminary data.</text>
</comment>
<keyword evidence="4" id="KW-1185">Reference proteome</keyword>
<evidence type="ECO:0000313" key="4">
    <source>
        <dbReference type="Proteomes" id="UP001231109"/>
    </source>
</evidence>
<dbReference type="Proteomes" id="UP001231109">
    <property type="component" value="Unassembled WGS sequence"/>
</dbReference>
<evidence type="ECO:0000256" key="1">
    <source>
        <dbReference type="SAM" id="SignalP"/>
    </source>
</evidence>
<evidence type="ECO:0000313" key="3">
    <source>
        <dbReference type="EMBL" id="MDP5137114.1"/>
    </source>
</evidence>
<feature type="signal peptide" evidence="1">
    <location>
        <begin position="1"/>
        <end position="20"/>
    </location>
</feature>
<feature type="domain" description="NodB homology" evidence="2">
    <location>
        <begin position="30"/>
        <end position="147"/>
    </location>
</feature>
<dbReference type="Gene3D" id="3.20.20.370">
    <property type="entry name" value="Glycoside hydrolase/deacetylase"/>
    <property type="match status" value="1"/>
</dbReference>
<dbReference type="InterPro" id="IPR011330">
    <property type="entry name" value="Glyco_hydro/deAcase_b/a-brl"/>
</dbReference>
<organism evidence="3 4">
    <name type="scientific">Rheinheimera baltica</name>
    <dbReference type="NCBI Taxonomy" id="67576"/>
    <lineage>
        <taxon>Bacteria</taxon>
        <taxon>Pseudomonadati</taxon>
        <taxon>Pseudomonadota</taxon>
        <taxon>Gammaproteobacteria</taxon>
        <taxon>Chromatiales</taxon>
        <taxon>Chromatiaceae</taxon>
        <taxon>Rheinheimera</taxon>
    </lineage>
</organism>
<sequence>MSNIFTTLLLLLCCCWHLSAKGDNWPHGAKAAVSLAYDDTLASQLDVAIPALNAYGLKASFYLQLSSPLITSRLSEWRAAATQGHELGNHTLFHQCSASKPGRDWVGADLDNISATQLVQQIRLANSMLFTIDGQTERTFTAPCGDALARGQPYWPLIHKDFVAIKAKPGAIIADMAEFDIYAVEVIVPVGSSGAELIAFVKQAAKHGTMVNLTFHGVGGDHLSVSAQAHDQLLAYLAANRATYWTDTFINIMRYVKAQ</sequence>
<dbReference type="SUPFAM" id="SSF88713">
    <property type="entry name" value="Glycoside hydrolase/deacetylase"/>
    <property type="match status" value="1"/>
</dbReference>
<gene>
    <name evidence="3" type="ORF">ORJ04_14260</name>
</gene>
<protein>
    <submittedName>
        <fullName evidence="3">Polysaccharide deacetylase family protein</fullName>
    </submittedName>
</protein>
<dbReference type="InterPro" id="IPR002509">
    <property type="entry name" value="NODB_dom"/>
</dbReference>
<dbReference type="EMBL" id="JAPJDZ010000038">
    <property type="protein sequence ID" value="MDP5137114.1"/>
    <property type="molecule type" value="Genomic_DNA"/>
</dbReference>
<accession>A0ABT9I160</accession>